<evidence type="ECO:0000313" key="15">
    <source>
        <dbReference type="RefSeq" id="XP_052758196.1"/>
    </source>
</evidence>
<dbReference type="PANTHER" id="PTHR11690">
    <property type="entry name" value="AMILORIDE-SENSITIVE SODIUM CHANNEL-RELATED"/>
    <property type="match status" value="1"/>
</dbReference>
<dbReference type="PRINTS" id="PR01078">
    <property type="entry name" value="AMINACHANNEL"/>
</dbReference>
<comment type="similarity">
    <text evidence="2 12">Belongs to the amiloride-sensitive sodium channel (TC 1.A.6) family.</text>
</comment>
<protein>
    <submittedName>
        <fullName evidence="15">Uncharacterized protein LOC113522312</fullName>
    </submittedName>
</protein>
<dbReference type="Gene3D" id="1.10.287.770">
    <property type="entry name" value="YojJ-like"/>
    <property type="match status" value="1"/>
</dbReference>
<evidence type="ECO:0000256" key="9">
    <source>
        <dbReference type="ARBA" id="ARBA00023136"/>
    </source>
</evidence>
<evidence type="ECO:0000313" key="14">
    <source>
        <dbReference type="Proteomes" id="UP001652740"/>
    </source>
</evidence>
<evidence type="ECO:0000256" key="13">
    <source>
        <dbReference type="SAM" id="Phobius"/>
    </source>
</evidence>
<dbReference type="InterPro" id="IPR001873">
    <property type="entry name" value="ENaC"/>
</dbReference>
<organism evidence="14 15">
    <name type="scientific">Galleria mellonella</name>
    <name type="common">Greater wax moth</name>
    <dbReference type="NCBI Taxonomy" id="7137"/>
    <lineage>
        <taxon>Eukaryota</taxon>
        <taxon>Metazoa</taxon>
        <taxon>Ecdysozoa</taxon>
        <taxon>Arthropoda</taxon>
        <taxon>Hexapoda</taxon>
        <taxon>Insecta</taxon>
        <taxon>Pterygota</taxon>
        <taxon>Neoptera</taxon>
        <taxon>Endopterygota</taxon>
        <taxon>Lepidoptera</taxon>
        <taxon>Glossata</taxon>
        <taxon>Ditrysia</taxon>
        <taxon>Pyraloidea</taxon>
        <taxon>Pyralidae</taxon>
        <taxon>Galleriinae</taxon>
        <taxon>Galleria</taxon>
    </lineage>
</organism>
<keyword evidence="3 12" id="KW-0813">Transport</keyword>
<evidence type="ECO:0000256" key="11">
    <source>
        <dbReference type="ARBA" id="ARBA00023303"/>
    </source>
</evidence>
<sequence length="454" mass="52151">MAEVMEENEVVTIKQKCVNFIRGPNLLKSLIVLICMGVVIQQVTLCVTKILNKPITTYTHFDFNKTILYPSVTFCREPPYKYDKLLEYGLFSHPRLTSTWATFNFSAVDLDVLWQDITYDAEEIFVDFSLDGRNDNLELKSTLGFMYGRCYTLSPKIISTEATKASGYSIKLQHSAADVATASGTSPPGYHVHLHYYREPFTEVYVYNGGQVDYIYVNIGDTMDVKLKVEQYVKISAEDDPCTYMDNYSANECTTQFVWDQSGNQAGCSGPWMNSSLPYCNTFRGMRELITSYLTFYIKPNCSVCPRFCRSYLYNSFVNDRQSFYAWDSAMRQWAVRTGDDTLESQLYIYFNGMVVTVYEERYNYDWSLFLSDLGGSIGFLLGLSVISLLTICGNIWRNIIKPSIKPSIKNGIRNISNTTIMPKQTSKYEEFIKNCTEWNFKNKPYRPSNGLIM</sequence>
<keyword evidence="10 12" id="KW-0739">Sodium transport</keyword>
<dbReference type="PANTHER" id="PTHR11690:SF248">
    <property type="entry name" value="PICKPOCKET 17, ISOFORM A"/>
    <property type="match status" value="1"/>
</dbReference>
<accession>A0ABM3N3P7</accession>
<evidence type="ECO:0000256" key="8">
    <source>
        <dbReference type="ARBA" id="ARBA00023065"/>
    </source>
</evidence>
<dbReference type="Proteomes" id="UP001652740">
    <property type="component" value="Unplaced"/>
</dbReference>
<evidence type="ECO:0000256" key="4">
    <source>
        <dbReference type="ARBA" id="ARBA00022461"/>
    </source>
</evidence>
<name>A0ABM3N3P7_GALME</name>
<feature type="transmembrane region" description="Helical" evidence="13">
    <location>
        <begin position="378"/>
        <end position="397"/>
    </location>
</feature>
<gene>
    <name evidence="15" type="primary">LOC113522312</name>
</gene>
<evidence type="ECO:0000256" key="12">
    <source>
        <dbReference type="RuleBase" id="RU000679"/>
    </source>
</evidence>
<evidence type="ECO:0000256" key="1">
    <source>
        <dbReference type="ARBA" id="ARBA00004141"/>
    </source>
</evidence>
<keyword evidence="6 13" id="KW-1133">Transmembrane helix</keyword>
<reference evidence="15" key="1">
    <citation type="submission" date="2025-08" db="UniProtKB">
        <authorList>
            <consortium name="RefSeq"/>
        </authorList>
    </citation>
    <scope>IDENTIFICATION</scope>
    <source>
        <tissue evidence="15">Whole larvae</tissue>
    </source>
</reference>
<evidence type="ECO:0000256" key="5">
    <source>
        <dbReference type="ARBA" id="ARBA00022692"/>
    </source>
</evidence>
<keyword evidence="5 12" id="KW-0812">Transmembrane</keyword>
<keyword evidence="14" id="KW-1185">Reference proteome</keyword>
<dbReference type="RefSeq" id="XP_052758196.1">
    <property type="nucleotide sequence ID" value="XM_052902236.1"/>
</dbReference>
<dbReference type="GeneID" id="113522312"/>
<evidence type="ECO:0000256" key="3">
    <source>
        <dbReference type="ARBA" id="ARBA00022448"/>
    </source>
</evidence>
<comment type="subcellular location">
    <subcellularLocation>
        <location evidence="1">Membrane</location>
        <topology evidence="1">Multi-pass membrane protein</topology>
    </subcellularLocation>
</comment>
<evidence type="ECO:0000256" key="2">
    <source>
        <dbReference type="ARBA" id="ARBA00007193"/>
    </source>
</evidence>
<keyword evidence="9 13" id="KW-0472">Membrane</keyword>
<keyword evidence="11 12" id="KW-0407">Ion channel</keyword>
<evidence type="ECO:0000256" key="7">
    <source>
        <dbReference type="ARBA" id="ARBA00023053"/>
    </source>
</evidence>
<keyword evidence="7" id="KW-0915">Sodium</keyword>
<proteinExistence type="inferred from homology"/>
<keyword evidence="8 12" id="KW-0406">Ion transport</keyword>
<keyword evidence="4 12" id="KW-0894">Sodium channel</keyword>
<evidence type="ECO:0000256" key="10">
    <source>
        <dbReference type="ARBA" id="ARBA00023201"/>
    </source>
</evidence>
<evidence type="ECO:0000256" key="6">
    <source>
        <dbReference type="ARBA" id="ARBA00022989"/>
    </source>
</evidence>
<dbReference type="Pfam" id="PF00858">
    <property type="entry name" value="ASC"/>
    <property type="match status" value="1"/>
</dbReference>